<feature type="transmembrane region" description="Helical" evidence="1">
    <location>
        <begin position="72"/>
        <end position="94"/>
    </location>
</feature>
<keyword evidence="1" id="KW-0812">Transmembrane</keyword>
<feature type="transmembrane region" description="Helical" evidence="1">
    <location>
        <begin position="37"/>
        <end position="60"/>
    </location>
</feature>
<dbReference type="AlphaFoldDB" id="A0A851GH40"/>
<reference evidence="2 3" key="1">
    <citation type="submission" date="2020-07" db="EMBL/GenBank/DDBJ databases">
        <title>Roseicoccus Jingziensis gen. nov., sp. nov., isolated from coastal seawater.</title>
        <authorList>
            <person name="Feng X."/>
        </authorList>
    </citation>
    <scope>NUCLEOTIDE SEQUENCE [LARGE SCALE GENOMIC DNA]</scope>
    <source>
        <strain evidence="2 3">N1E253</strain>
    </source>
</reference>
<evidence type="ECO:0000313" key="3">
    <source>
        <dbReference type="Proteomes" id="UP000557872"/>
    </source>
</evidence>
<dbReference type="EMBL" id="JACBAZ010000001">
    <property type="protein sequence ID" value="NWK54565.1"/>
    <property type="molecule type" value="Genomic_DNA"/>
</dbReference>
<evidence type="ECO:0000256" key="1">
    <source>
        <dbReference type="SAM" id="Phobius"/>
    </source>
</evidence>
<sequence>MANDPYQPPSTPPLASATQPQEVPLLVIQHLHGTRPWVRFCSLAGYVAAVFLLLIGALTIHRMLNISPLSHLILLAGFFIILALLFAIPCYYLSRYEKSITHLHVSHQLEDLEQALADQRAFWRQMAIMILIILIIYLITIALSAILLLARQS</sequence>
<dbReference type="RefSeq" id="WP_178931085.1">
    <property type="nucleotide sequence ID" value="NZ_JACBAZ010000001.1"/>
</dbReference>
<protein>
    <submittedName>
        <fullName evidence="2">Uncharacterized protein</fullName>
    </submittedName>
</protein>
<keyword evidence="1" id="KW-1133">Transmembrane helix</keyword>
<dbReference type="Proteomes" id="UP000557872">
    <property type="component" value="Unassembled WGS sequence"/>
</dbReference>
<gene>
    <name evidence="2" type="ORF">HW115_03010</name>
</gene>
<organism evidence="2 3">
    <name type="scientific">Oceaniferula marina</name>
    <dbReference type="NCBI Taxonomy" id="2748318"/>
    <lineage>
        <taxon>Bacteria</taxon>
        <taxon>Pseudomonadati</taxon>
        <taxon>Verrucomicrobiota</taxon>
        <taxon>Verrucomicrobiia</taxon>
        <taxon>Verrucomicrobiales</taxon>
        <taxon>Verrucomicrobiaceae</taxon>
        <taxon>Oceaniferula</taxon>
    </lineage>
</organism>
<evidence type="ECO:0000313" key="2">
    <source>
        <dbReference type="EMBL" id="NWK54565.1"/>
    </source>
</evidence>
<comment type="caution">
    <text evidence="2">The sequence shown here is derived from an EMBL/GenBank/DDBJ whole genome shotgun (WGS) entry which is preliminary data.</text>
</comment>
<keyword evidence="3" id="KW-1185">Reference proteome</keyword>
<proteinExistence type="predicted"/>
<feature type="transmembrane region" description="Helical" evidence="1">
    <location>
        <begin position="126"/>
        <end position="150"/>
    </location>
</feature>
<name>A0A851GH40_9BACT</name>
<accession>A0A851GH40</accession>
<keyword evidence="1" id="KW-0472">Membrane</keyword>